<name>A0A9Q0LAS5_ANAIG</name>
<reference evidence="1" key="1">
    <citation type="submission" date="2022-10" db="EMBL/GenBank/DDBJ databases">
        <title>Novel sulphate-reducing endosymbionts in the free-living metamonad Anaeramoeba.</title>
        <authorList>
            <person name="Jerlstrom-Hultqvist J."/>
            <person name="Cepicka I."/>
            <person name="Gallot-Lavallee L."/>
            <person name="Salas-Leiva D."/>
            <person name="Curtis B.A."/>
            <person name="Zahonova K."/>
            <person name="Pipaliya S."/>
            <person name="Dacks J."/>
            <person name="Roger A.J."/>
        </authorList>
    </citation>
    <scope>NUCLEOTIDE SEQUENCE</scope>
    <source>
        <strain evidence="1">BMAN</strain>
    </source>
</reference>
<dbReference type="Proteomes" id="UP001149090">
    <property type="component" value="Unassembled WGS sequence"/>
</dbReference>
<proteinExistence type="predicted"/>
<dbReference type="EMBL" id="JAPDFW010000124">
    <property type="protein sequence ID" value="KAJ5067865.1"/>
    <property type="molecule type" value="Genomic_DNA"/>
</dbReference>
<accession>A0A9Q0LAS5</accession>
<sequence>MQHFVASLPSDLRREVYLTCERNILGISSLTFAVAQTVREVNFRNPFWIIKSINEIQNEKYEKYHENANVINDHEKQTNRRK</sequence>
<organism evidence="1 2">
    <name type="scientific">Anaeramoeba ignava</name>
    <name type="common">Anaerobic marine amoeba</name>
    <dbReference type="NCBI Taxonomy" id="1746090"/>
    <lineage>
        <taxon>Eukaryota</taxon>
        <taxon>Metamonada</taxon>
        <taxon>Anaeramoebidae</taxon>
        <taxon>Anaeramoeba</taxon>
    </lineage>
</organism>
<gene>
    <name evidence="1" type="ORF">M0811_12783</name>
</gene>
<dbReference type="AlphaFoldDB" id="A0A9Q0LAS5"/>
<protein>
    <submittedName>
        <fullName evidence="1">Uncharacterized protein</fullName>
    </submittedName>
</protein>
<comment type="caution">
    <text evidence="1">The sequence shown here is derived from an EMBL/GenBank/DDBJ whole genome shotgun (WGS) entry which is preliminary data.</text>
</comment>
<evidence type="ECO:0000313" key="2">
    <source>
        <dbReference type="Proteomes" id="UP001149090"/>
    </source>
</evidence>
<keyword evidence="2" id="KW-1185">Reference proteome</keyword>
<evidence type="ECO:0000313" key="1">
    <source>
        <dbReference type="EMBL" id="KAJ5067865.1"/>
    </source>
</evidence>